<comment type="caution">
    <text evidence="2">The sequence shown here is derived from an EMBL/GenBank/DDBJ whole genome shotgun (WGS) entry which is preliminary data.</text>
</comment>
<dbReference type="InterPro" id="IPR013103">
    <property type="entry name" value="RVT_2"/>
</dbReference>
<protein>
    <recommendedName>
        <fullName evidence="1">Reverse transcriptase Ty1/copia-type domain-containing protein</fullName>
    </recommendedName>
</protein>
<dbReference type="EMBL" id="JARBHB010000010">
    <property type="protein sequence ID" value="KAJ8873844.1"/>
    <property type="molecule type" value="Genomic_DNA"/>
</dbReference>
<sequence length="540" mass="61893">MAMASEDFPHVEKLKGHSNFNIWKFQIVVLFKAADLYNVARAEFREGEQDTNWGEKDAKAQRYIVTTIDKGNIQFIMSCDSAKRMFDKLCSIYVRDSSPNKTFVIFARQIYTFLTACESTPKSDRTLTNLTARFLAEEERGHTSSTHDNVAFKTVNKNIVYYKCNKRDHICPELHEKNRYRNNKSTISNRDKVAFLTDSMGGNPEESWVLDSGCASHMINNSDSLTNVTVDTTPAELWYGKRPDLSNIKLFGSLAYAKKFKMLGKLYKRCDNLIMVGYWTNGYRLWNSEKREIKLPRYATLVESTEVSTTNNSPQEIITDTDSLVDSEETSLRLADNMEVRRNTTVLKVDVVDEPFHVFPSDQDTAKTSEMLDFLPETATEIENCNHQGRKERIKRKPQYLQEYVILTYKEAISGEDKDKLLKAIEEEKSSLNKNGVFQFVDDDNRYKATLVARGCEQKAGLYYSETSSSVVSLNTLRFLIAYAKKENMSLKKFDIKTAFLYGNLEQDVFMLVPEGFEDEQGSVAKLNKSRYGLKPAPRA</sequence>
<reference evidence="2 3" key="1">
    <citation type="submission" date="2023-02" db="EMBL/GenBank/DDBJ databases">
        <title>LHISI_Scaffold_Assembly.</title>
        <authorList>
            <person name="Stuart O.P."/>
            <person name="Cleave R."/>
            <person name="Magrath M.J.L."/>
            <person name="Mikheyev A.S."/>
        </authorList>
    </citation>
    <scope>NUCLEOTIDE SEQUENCE [LARGE SCALE GENOMIC DNA]</scope>
    <source>
        <strain evidence="2">Daus_M_001</strain>
        <tissue evidence="2">Leg muscle</tissue>
    </source>
</reference>
<evidence type="ECO:0000313" key="3">
    <source>
        <dbReference type="Proteomes" id="UP001159363"/>
    </source>
</evidence>
<dbReference type="Pfam" id="PF14223">
    <property type="entry name" value="Retrotran_gag_2"/>
    <property type="match status" value="1"/>
</dbReference>
<dbReference type="Proteomes" id="UP001159363">
    <property type="component" value="Chromosome 9"/>
</dbReference>
<evidence type="ECO:0000259" key="1">
    <source>
        <dbReference type="Pfam" id="PF07727"/>
    </source>
</evidence>
<proteinExistence type="predicted"/>
<feature type="domain" description="Reverse transcriptase Ty1/copia-type" evidence="1">
    <location>
        <begin position="438"/>
        <end position="539"/>
    </location>
</feature>
<keyword evidence="3" id="KW-1185">Reference proteome</keyword>
<accession>A0ABQ9GP90</accession>
<evidence type="ECO:0000313" key="2">
    <source>
        <dbReference type="EMBL" id="KAJ8873844.1"/>
    </source>
</evidence>
<name>A0ABQ9GP90_9NEOP</name>
<organism evidence="2 3">
    <name type="scientific">Dryococelus australis</name>
    <dbReference type="NCBI Taxonomy" id="614101"/>
    <lineage>
        <taxon>Eukaryota</taxon>
        <taxon>Metazoa</taxon>
        <taxon>Ecdysozoa</taxon>
        <taxon>Arthropoda</taxon>
        <taxon>Hexapoda</taxon>
        <taxon>Insecta</taxon>
        <taxon>Pterygota</taxon>
        <taxon>Neoptera</taxon>
        <taxon>Polyneoptera</taxon>
        <taxon>Phasmatodea</taxon>
        <taxon>Verophasmatodea</taxon>
        <taxon>Anareolatae</taxon>
        <taxon>Phasmatidae</taxon>
        <taxon>Eurycanthinae</taxon>
        <taxon>Dryococelus</taxon>
    </lineage>
</organism>
<dbReference type="Pfam" id="PF07727">
    <property type="entry name" value="RVT_2"/>
    <property type="match status" value="1"/>
</dbReference>
<gene>
    <name evidence="2" type="ORF">PR048_024680</name>
</gene>